<dbReference type="InterPro" id="IPR001041">
    <property type="entry name" value="2Fe-2S_ferredoxin-type"/>
</dbReference>
<dbReference type="RefSeq" id="WP_188721010.1">
    <property type="nucleotide sequence ID" value="NZ_BMIF01000005.1"/>
</dbReference>
<dbReference type="GO" id="GO:0016491">
    <property type="term" value="F:oxidoreductase activity"/>
    <property type="evidence" value="ECO:0007669"/>
    <property type="project" value="UniProtKB-KW"/>
</dbReference>
<dbReference type="InterPro" id="IPR036884">
    <property type="entry name" value="2Fe-2S-bd_dom_sf"/>
</dbReference>
<gene>
    <name evidence="7" type="ORF">GCM10011385_21040</name>
</gene>
<reference evidence="7" key="2">
    <citation type="submission" date="2020-09" db="EMBL/GenBank/DDBJ databases">
        <authorList>
            <person name="Sun Q."/>
            <person name="Zhou Y."/>
        </authorList>
    </citation>
    <scope>NUCLEOTIDE SEQUENCE</scope>
    <source>
        <strain evidence="7">CGMCC 1.15320</strain>
    </source>
</reference>
<dbReference type="Gene3D" id="1.10.150.120">
    <property type="entry name" value="[2Fe-2S]-binding domain"/>
    <property type="match status" value="1"/>
</dbReference>
<evidence type="ECO:0000313" key="8">
    <source>
        <dbReference type="Proteomes" id="UP000636264"/>
    </source>
</evidence>
<dbReference type="InterPro" id="IPR036010">
    <property type="entry name" value="2Fe-2S_ferredoxin-like_sf"/>
</dbReference>
<accession>A0A916W4H3</accession>
<evidence type="ECO:0000256" key="4">
    <source>
        <dbReference type="ARBA" id="ARBA00023004"/>
    </source>
</evidence>
<dbReference type="Pfam" id="PF01799">
    <property type="entry name" value="Fer2_2"/>
    <property type="match status" value="1"/>
</dbReference>
<dbReference type="CDD" id="cd00207">
    <property type="entry name" value="fer2"/>
    <property type="match status" value="1"/>
</dbReference>
<dbReference type="PROSITE" id="PS00197">
    <property type="entry name" value="2FE2S_FER_1"/>
    <property type="match status" value="1"/>
</dbReference>
<dbReference type="GO" id="GO:0051537">
    <property type="term" value="F:2 iron, 2 sulfur cluster binding"/>
    <property type="evidence" value="ECO:0007669"/>
    <property type="project" value="UniProtKB-KW"/>
</dbReference>
<dbReference type="EMBL" id="BMIF01000005">
    <property type="protein sequence ID" value="GGA66933.1"/>
    <property type="molecule type" value="Genomic_DNA"/>
</dbReference>
<dbReference type="PANTHER" id="PTHR44379:SF6">
    <property type="entry name" value="BLR6046 PROTEIN"/>
    <property type="match status" value="1"/>
</dbReference>
<dbReference type="AlphaFoldDB" id="A0A916W4H3"/>
<dbReference type="Gene3D" id="3.10.20.30">
    <property type="match status" value="1"/>
</dbReference>
<feature type="domain" description="2Fe-2S ferredoxin-type" evidence="6">
    <location>
        <begin position="3"/>
        <end position="81"/>
    </location>
</feature>
<evidence type="ECO:0000256" key="1">
    <source>
        <dbReference type="ARBA" id="ARBA00022714"/>
    </source>
</evidence>
<dbReference type="PANTHER" id="PTHR44379">
    <property type="entry name" value="OXIDOREDUCTASE WITH IRON-SULFUR SUBUNIT"/>
    <property type="match status" value="1"/>
</dbReference>
<dbReference type="InterPro" id="IPR051452">
    <property type="entry name" value="Diverse_Oxidoreductases"/>
</dbReference>
<dbReference type="SUPFAM" id="SSF54292">
    <property type="entry name" value="2Fe-2S ferredoxin-like"/>
    <property type="match status" value="1"/>
</dbReference>
<dbReference type="GO" id="GO:0046872">
    <property type="term" value="F:metal ion binding"/>
    <property type="evidence" value="ECO:0007669"/>
    <property type="project" value="UniProtKB-KW"/>
</dbReference>
<evidence type="ECO:0000256" key="2">
    <source>
        <dbReference type="ARBA" id="ARBA00022723"/>
    </source>
</evidence>
<keyword evidence="1" id="KW-0001">2Fe-2S</keyword>
<dbReference type="SUPFAM" id="SSF47741">
    <property type="entry name" value="CO dehydrogenase ISP C-domain like"/>
    <property type="match status" value="1"/>
</dbReference>
<proteinExistence type="predicted"/>
<dbReference type="InterPro" id="IPR012675">
    <property type="entry name" value="Beta-grasp_dom_sf"/>
</dbReference>
<protein>
    <submittedName>
        <fullName evidence="7">Oxidoreductase</fullName>
    </submittedName>
</protein>
<dbReference type="InterPro" id="IPR002888">
    <property type="entry name" value="2Fe-2S-bd"/>
</dbReference>
<keyword evidence="2" id="KW-0479">Metal-binding</keyword>
<keyword evidence="5" id="KW-0411">Iron-sulfur</keyword>
<dbReference type="PROSITE" id="PS51085">
    <property type="entry name" value="2FE2S_FER_2"/>
    <property type="match status" value="1"/>
</dbReference>
<evidence type="ECO:0000313" key="7">
    <source>
        <dbReference type="EMBL" id="GGA66933.1"/>
    </source>
</evidence>
<evidence type="ECO:0000256" key="3">
    <source>
        <dbReference type="ARBA" id="ARBA00023002"/>
    </source>
</evidence>
<organism evidence="7 8">
    <name type="scientific">Nitratireductor aestuarii</name>
    <dbReference type="NCBI Taxonomy" id="1735103"/>
    <lineage>
        <taxon>Bacteria</taxon>
        <taxon>Pseudomonadati</taxon>
        <taxon>Pseudomonadota</taxon>
        <taxon>Alphaproteobacteria</taxon>
        <taxon>Hyphomicrobiales</taxon>
        <taxon>Phyllobacteriaceae</taxon>
        <taxon>Nitratireductor</taxon>
    </lineage>
</organism>
<name>A0A916W4H3_9HYPH</name>
<dbReference type="Pfam" id="PF00111">
    <property type="entry name" value="Fer2"/>
    <property type="match status" value="1"/>
</dbReference>
<comment type="caution">
    <text evidence="7">The sequence shown here is derived from an EMBL/GenBank/DDBJ whole genome shotgun (WGS) entry which is preliminary data.</text>
</comment>
<evidence type="ECO:0000259" key="6">
    <source>
        <dbReference type="PROSITE" id="PS51085"/>
    </source>
</evidence>
<keyword evidence="4" id="KW-0408">Iron</keyword>
<dbReference type="Proteomes" id="UP000636264">
    <property type="component" value="Unassembled WGS sequence"/>
</dbReference>
<evidence type="ECO:0000256" key="5">
    <source>
        <dbReference type="ARBA" id="ARBA00023014"/>
    </source>
</evidence>
<keyword evidence="3" id="KW-0560">Oxidoreductase</keyword>
<dbReference type="InterPro" id="IPR006058">
    <property type="entry name" value="2Fe2S_fd_BS"/>
</dbReference>
<sequence>MPQSVTLNVNGKTVSIEIDDPDMPLLYALRNDLGLKGPRFGCGMGQCGACTVLIDGSSARSCSISVGALDATAEITTLEGLGTPENPHPIQAAFIEEQAVQCGYCVNGMIMEAASFLKENSKPTEEEIRAALDNNICRCGTHTRIIRAVKRASEAA</sequence>
<keyword evidence="8" id="KW-1185">Reference proteome</keyword>
<reference evidence="7" key="1">
    <citation type="journal article" date="2014" name="Int. J. Syst. Evol. Microbiol.">
        <title>Complete genome sequence of Corynebacterium casei LMG S-19264T (=DSM 44701T), isolated from a smear-ripened cheese.</title>
        <authorList>
            <consortium name="US DOE Joint Genome Institute (JGI-PGF)"/>
            <person name="Walter F."/>
            <person name="Albersmeier A."/>
            <person name="Kalinowski J."/>
            <person name="Ruckert C."/>
        </authorList>
    </citation>
    <scope>NUCLEOTIDE SEQUENCE</scope>
    <source>
        <strain evidence="7">CGMCC 1.15320</strain>
    </source>
</reference>